<evidence type="ECO:0000256" key="4">
    <source>
        <dbReference type="ARBA" id="ARBA00008392"/>
    </source>
</evidence>
<dbReference type="RefSeq" id="XP_005844655.1">
    <property type="nucleotide sequence ID" value="XM_005844593.1"/>
</dbReference>
<dbReference type="GeneID" id="17352105"/>
<dbReference type="AlphaFoldDB" id="E1ZN83"/>
<dbReference type="GO" id="GO:0030170">
    <property type="term" value="F:pyridoxal phosphate binding"/>
    <property type="evidence" value="ECO:0007669"/>
    <property type="project" value="InterPro"/>
</dbReference>
<evidence type="ECO:0000256" key="6">
    <source>
        <dbReference type="ARBA" id="ARBA00022679"/>
    </source>
</evidence>
<dbReference type="InterPro" id="IPR004839">
    <property type="entry name" value="Aminotransferase_I/II_large"/>
</dbReference>
<dbReference type="Gene3D" id="3.90.1150.10">
    <property type="entry name" value="Aspartate Aminotransferase, domain 1"/>
    <property type="match status" value="1"/>
</dbReference>
<comment type="cofactor">
    <cofactor evidence="1">
        <name>pyridoxal 5'-phosphate</name>
        <dbReference type="ChEBI" id="CHEBI:597326"/>
    </cofactor>
</comment>
<evidence type="ECO:0000256" key="1">
    <source>
        <dbReference type="ARBA" id="ARBA00001933"/>
    </source>
</evidence>
<dbReference type="GO" id="GO:0016020">
    <property type="term" value="C:membrane"/>
    <property type="evidence" value="ECO:0007669"/>
    <property type="project" value="GOC"/>
</dbReference>
<dbReference type="EMBL" id="GL433855">
    <property type="protein sequence ID" value="EFN52553.1"/>
    <property type="molecule type" value="Genomic_DNA"/>
</dbReference>
<comment type="pathway">
    <text evidence="3">Sphingolipid metabolism.</text>
</comment>
<dbReference type="GO" id="GO:0046512">
    <property type="term" value="P:sphingosine biosynthetic process"/>
    <property type="evidence" value="ECO:0007669"/>
    <property type="project" value="TreeGrafter"/>
</dbReference>
<evidence type="ECO:0000256" key="5">
    <source>
        <dbReference type="ARBA" id="ARBA00013220"/>
    </source>
</evidence>
<keyword evidence="6" id="KW-0808">Transferase</keyword>
<dbReference type="OrthoDB" id="3168162at2759"/>
<keyword evidence="11" id="KW-0812">Transmembrane</keyword>
<evidence type="ECO:0000259" key="12">
    <source>
        <dbReference type="Pfam" id="PF00155"/>
    </source>
</evidence>
<dbReference type="Pfam" id="PF00155">
    <property type="entry name" value="Aminotran_1_2"/>
    <property type="match status" value="1"/>
</dbReference>
<dbReference type="PANTHER" id="PTHR13693:SF2">
    <property type="entry name" value="SERINE PALMITOYLTRANSFERASE 1"/>
    <property type="match status" value="1"/>
</dbReference>
<dbReference type="InterPro" id="IPR015424">
    <property type="entry name" value="PyrdxlP-dep_Trfase"/>
</dbReference>
<dbReference type="Proteomes" id="UP000008141">
    <property type="component" value="Unassembled WGS sequence"/>
</dbReference>
<evidence type="ECO:0000256" key="8">
    <source>
        <dbReference type="ARBA" id="ARBA00022919"/>
    </source>
</evidence>
<keyword evidence="11" id="KW-0472">Membrane</keyword>
<organism evidence="14">
    <name type="scientific">Chlorella variabilis</name>
    <name type="common">Green alga</name>
    <dbReference type="NCBI Taxonomy" id="554065"/>
    <lineage>
        <taxon>Eukaryota</taxon>
        <taxon>Viridiplantae</taxon>
        <taxon>Chlorophyta</taxon>
        <taxon>core chlorophytes</taxon>
        <taxon>Trebouxiophyceae</taxon>
        <taxon>Chlorellales</taxon>
        <taxon>Chlorellaceae</taxon>
        <taxon>Chlorella clade</taxon>
        <taxon>Chlorella</taxon>
    </lineage>
</organism>
<feature type="transmembrane region" description="Helical" evidence="11">
    <location>
        <begin position="12"/>
        <end position="33"/>
    </location>
</feature>
<keyword evidence="14" id="KW-1185">Reference proteome</keyword>
<evidence type="ECO:0000313" key="13">
    <source>
        <dbReference type="EMBL" id="EFN52553.1"/>
    </source>
</evidence>
<keyword evidence="10" id="KW-0012">Acyltransferase</keyword>
<dbReference type="STRING" id="554065.E1ZN83"/>
<dbReference type="OMA" id="LTKYGCG"/>
<proteinExistence type="inferred from homology"/>
<feature type="domain" description="Aminotransferase class I/classII large" evidence="12">
    <location>
        <begin position="153"/>
        <end position="520"/>
    </location>
</feature>
<dbReference type="InterPro" id="IPR015422">
    <property type="entry name" value="PyrdxlP-dep_Trfase_small"/>
</dbReference>
<dbReference type="KEGG" id="cvr:CHLNCDRAFT_138531"/>
<dbReference type="PANTHER" id="PTHR13693">
    <property type="entry name" value="CLASS II AMINOTRANSFERASE/8-AMINO-7-OXONONANOATE SYNTHASE"/>
    <property type="match status" value="1"/>
</dbReference>
<evidence type="ECO:0000256" key="2">
    <source>
        <dbReference type="ARBA" id="ARBA00004760"/>
    </source>
</evidence>
<evidence type="ECO:0000313" key="14">
    <source>
        <dbReference type="Proteomes" id="UP000008141"/>
    </source>
</evidence>
<keyword evidence="8" id="KW-0746">Sphingolipid metabolism</keyword>
<keyword evidence="11" id="KW-1133">Transmembrane helix</keyword>
<dbReference type="GO" id="GO:0005783">
    <property type="term" value="C:endoplasmic reticulum"/>
    <property type="evidence" value="ECO:0007669"/>
    <property type="project" value="TreeGrafter"/>
</dbReference>
<dbReference type="FunCoup" id="E1ZN83">
    <property type="interactions" value="1936"/>
</dbReference>
<name>E1ZN83_CHLVA</name>
<dbReference type="InterPro" id="IPR015421">
    <property type="entry name" value="PyrdxlP-dep_Trfase_major"/>
</dbReference>
<accession>E1ZN83</accession>
<reference evidence="13 14" key="1">
    <citation type="journal article" date="2010" name="Plant Cell">
        <title>The Chlorella variabilis NC64A genome reveals adaptation to photosymbiosis, coevolution with viruses, and cryptic sex.</title>
        <authorList>
            <person name="Blanc G."/>
            <person name="Duncan G."/>
            <person name="Agarkova I."/>
            <person name="Borodovsky M."/>
            <person name="Gurnon J."/>
            <person name="Kuo A."/>
            <person name="Lindquist E."/>
            <person name="Lucas S."/>
            <person name="Pangilinan J."/>
            <person name="Polle J."/>
            <person name="Salamov A."/>
            <person name="Terry A."/>
            <person name="Yamada T."/>
            <person name="Dunigan D.D."/>
            <person name="Grigoriev I.V."/>
            <person name="Claverie J.M."/>
            <person name="Van Etten J.L."/>
        </authorList>
    </citation>
    <scope>NUCLEOTIDE SEQUENCE [LARGE SCALE GENOMIC DNA]</scope>
    <source>
        <strain evidence="13 14">NC64A</strain>
    </source>
</reference>
<dbReference type="SUPFAM" id="SSF53383">
    <property type="entry name" value="PLP-dependent transferases"/>
    <property type="match status" value="1"/>
</dbReference>
<sequence>MARSLVRGLRRALAWIITHALLAVVVVLALSFVEPARQESPHLAALHGAAVDGWALVAPGGRWHPTAFIEHKGHLVVEGFLLLVISYLLLQGTLVPGAQEETALTEKEVDELCAEWEPEPLAPPLSEAQQNWREPVVSSDAGRMVTVNGRQALNMSSLNFLGIAGSPELREACRQTIHKYGVGSCGPRGFYGTIDVHLQLEERLARFMGTEEAILYSYDLATLPSILPAFASKKDLILCDEGVNYAIQNGAHLSRARVLYFRHNDMADLERLLRQQEEADRRHRKPLNRRFIVVEGIYANSGDLAPLNALMPLKEKYRYRLVVDESLAVGVLGARGRGAAEHFGLPPEAVEIVGGSMGNALASIGGFCAGDREIVDHQRLSGLGYCFSASLPPFLATAGVCALDHLEQQGGELIPKVQESARLFRKLAAGIPHLSVVGGEAAAISPVIHLALSPEPQAAEYEAGDAALQRVVDDCLAREGVLLALGRYSRLERRRLPPSIRVAVTAQHTAADLQKAVAALKASCKRVLG</sequence>
<comment type="pathway">
    <text evidence="2">Lipid metabolism; sphingolipid metabolism.</text>
</comment>
<evidence type="ECO:0000256" key="7">
    <source>
        <dbReference type="ARBA" id="ARBA00022898"/>
    </source>
</evidence>
<keyword evidence="9" id="KW-0443">Lipid metabolism</keyword>
<dbReference type="GO" id="GO:0046513">
    <property type="term" value="P:ceramide biosynthetic process"/>
    <property type="evidence" value="ECO:0007669"/>
    <property type="project" value="TreeGrafter"/>
</dbReference>
<evidence type="ECO:0000256" key="3">
    <source>
        <dbReference type="ARBA" id="ARBA00004991"/>
    </source>
</evidence>
<comment type="similarity">
    <text evidence="4">Belongs to the class-II pyridoxal-phosphate-dependent aminotransferase family.</text>
</comment>
<evidence type="ECO:0000256" key="11">
    <source>
        <dbReference type="SAM" id="Phobius"/>
    </source>
</evidence>
<dbReference type="EC" id="2.3.1.50" evidence="5"/>
<dbReference type="InterPro" id="IPR050087">
    <property type="entry name" value="AON_synthase_class-II"/>
</dbReference>
<evidence type="ECO:0000256" key="9">
    <source>
        <dbReference type="ARBA" id="ARBA00023098"/>
    </source>
</evidence>
<keyword evidence="7" id="KW-0663">Pyridoxal phosphate</keyword>
<dbReference type="Gene3D" id="3.40.640.10">
    <property type="entry name" value="Type I PLP-dependent aspartate aminotransferase-like (Major domain)"/>
    <property type="match status" value="1"/>
</dbReference>
<gene>
    <name evidence="13" type="ORF">CHLNCDRAFT_138531</name>
</gene>
<evidence type="ECO:0000256" key="10">
    <source>
        <dbReference type="ARBA" id="ARBA00023315"/>
    </source>
</evidence>
<dbReference type="InParanoid" id="E1ZN83"/>
<dbReference type="eggNOG" id="KOG1358">
    <property type="taxonomic scope" value="Eukaryota"/>
</dbReference>
<dbReference type="GO" id="GO:0004758">
    <property type="term" value="F:serine C-palmitoyltransferase activity"/>
    <property type="evidence" value="ECO:0007669"/>
    <property type="project" value="TreeGrafter"/>
</dbReference>
<protein>
    <recommendedName>
        <fullName evidence="5">serine C-palmitoyltransferase</fullName>
        <ecNumber evidence="5">2.3.1.50</ecNumber>
    </recommendedName>
</protein>